<reference evidence="1" key="1">
    <citation type="journal article" date="2020" name="Stud. Mycol.">
        <title>101 Dothideomycetes genomes: a test case for predicting lifestyles and emergence of pathogens.</title>
        <authorList>
            <person name="Haridas S."/>
            <person name="Albert R."/>
            <person name="Binder M."/>
            <person name="Bloem J."/>
            <person name="Labutti K."/>
            <person name="Salamov A."/>
            <person name="Andreopoulos B."/>
            <person name="Baker S."/>
            <person name="Barry K."/>
            <person name="Bills G."/>
            <person name="Bluhm B."/>
            <person name="Cannon C."/>
            <person name="Castanera R."/>
            <person name="Culley D."/>
            <person name="Daum C."/>
            <person name="Ezra D."/>
            <person name="Gonzalez J."/>
            <person name="Henrissat B."/>
            <person name="Kuo A."/>
            <person name="Liang C."/>
            <person name="Lipzen A."/>
            <person name="Lutzoni F."/>
            <person name="Magnuson J."/>
            <person name="Mondo S."/>
            <person name="Nolan M."/>
            <person name="Ohm R."/>
            <person name="Pangilinan J."/>
            <person name="Park H.-J."/>
            <person name="Ramirez L."/>
            <person name="Alfaro M."/>
            <person name="Sun H."/>
            <person name="Tritt A."/>
            <person name="Yoshinaga Y."/>
            <person name="Zwiers L.-H."/>
            <person name="Turgeon B."/>
            <person name="Goodwin S."/>
            <person name="Spatafora J."/>
            <person name="Crous P."/>
            <person name="Grigoriev I."/>
        </authorList>
    </citation>
    <scope>NUCLEOTIDE SEQUENCE</scope>
    <source>
        <strain evidence="1">CBS 269.34</strain>
    </source>
</reference>
<dbReference type="OrthoDB" id="5071263at2759"/>
<gene>
    <name evidence="1" type="ORF">BU16DRAFT_561148</name>
</gene>
<keyword evidence="2" id="KW-1185">Reference proteome</keyword>
<dbReference type="Proteomes" id="UP000799750">
    <property type="component" value="Unassembled WGS sequence"/>
</dbReference>
<dbReference type="AlphaFoldDB" id="A0A6A6QWX7"/>
<dbReference type="EMBL" id="MU004188">
    <property type="protein sequence ID" value="KAF2496330.1"/>
    <property type="molecule type" value="Genomic_DNA"/>
</dbReference>
<proteinExistence type="predicted"/>
<sequence length="56" mass="6246">MSRFFSTTARNLLKWMGFDRTKLPSIWQSAVEKFAGPGGGAEQKLGPVKSVYIRQA</sequence>
<name>A0A6A6QWX7_9PEZI</name>
<evidence type="ECO:0000313" key="1">
    <source>
        <dbReference type="EMBL" id="KAF2496330.1"/>
    </source>
</evidence>
<organism evidence="1 2">
    <name type="scientific">Lophium mytilinum</name>
    <dbReference type="NCBI Taxonomy" id="390894"/>
    <lineage>
        <taxon>Eukaryota</taxon>
        <taxon>Fungi</taxon>
        <taxon>Dikarya</taxon>
        <taxon>Ascomycota</taxon>
        <taxon>Pezizomycotina</taxon>
        <taxon>Dothideomycetes</taxon>
        <taxon>Pleosporomycetidae</taxon>
        <taxon>Mytilinidiales</taxon>
        <taxon>Mytilinidiaceae</taxon>
        <taxon>Lophium</taxon>
    </lineage>
</organism>
<evidence type="ECO:0000313" key="2">
    <source>
        <dbReference type="Proteomes" id="UP000799750"/>
    </source>
</evidence>
<accession>A0A6A6QWX7</accession>
<protein>
    <submittedName>
        <fullName evidence="1">Uncharacterized protein</fullName>
    </submittedName>
</protein>